<keyword evidence="2" id="KW-0863">Zinc-finger</keyword>
<dbReference type="CDD" id="cd16495">
    <property type="entry name" value="RING_CH-C4HC3_MARCH"/>
    <property type="match status" value="1"/>
</dbReference>
<dbReference type="OrthoDB" id="264354at2759"/>
<keyword evidence="1" id="KW-0479">Metal-binding</keyword>
<evidence type="ECO:0000256" key="4">
    <source>
        <dbReference type="SAM" id="MobiDB-lite"/>
    </source>
</evidence>
<feature type="compositionally biased region" description="Basic and acidic residues" evidence="4">
    <location>
        <begin position="145"/>
        <end position="156"/>
    </location>
</feature>
<accession>A0A9P6E1P0</accession>
<feature type="region of interest" description="Disordered" evidence="4">
    <location>
        <begin position="145"/>
        <end position="168"/>
    </location>
</feature>
<dbReference type="EMBL" id="MU128915">
    <property type="protein sequence ID" value="KAF9519834.1"/>
    <property type="molecule type" value="Genomic_DNA"/>
</dbReference>
<proteinExistence type="predicted"/>
<gene>
    <name evidence="7" type="ORF">BS47DRAFT_1387781</name>
</gene>
<evidence type="ECO:0000256" key="5">
    <source>
        <dbReference type="SAM" id="Phobius"/>
    </source>
</evidence>
<dbReference type="Proteomes" id="UP000886523">
    <property type="component" value="Unassembled WGS sequence"/>
</dbReference>
<keyword evidence="3" id="KW-0862">Zinc</keyword>
<feature type="domain" description="RING-CH-type" evidence="6">
    <location>
        <begin position="11"/>
        <end position="75"/>
    </location>
</feature>
<protein>
    <recommendedName>
        <fullName evidence="6">RING-CH-type domain-containing protein</fullName>
    </recommendedName>
</protein>
<dbReference type="GO" id="GO:0008270">
    <property type="term" value="F:zinc ion binding"/>
    <property type="evidence" value="ECO:0007669"/>
    <property type="project" value="UniProtKB-KW"/>
</dbReference>
<feature type="transmembrane region" description="Helical" evidence="5">
    <location>
        <begin position="60"/>
        <end position="85"/>
    </location>
</feature>
<sequence>MRHFLTYQLRMNVNAESVSQDPTEEEELGPLIRPCKCKGSIKFVHVRCLTTWRTQSASKIAIGSVTIILFIFLTFLASGIVSFFLPDVALSKPTNYQQQPTTAGSFIEFHSYDFSYSSIPSVVSDLIRMAVATFADVDIDVLPPTRDRDPREKDTILEPASPGSPKRMVAARTGGRFKRTVRVKKNGDPADVALTPPGLLARTLKRFMLGLSALGIVSFLQLLISMSLFAPLQIARSTWFRRRRGDGVSDGIGTILIVLFVAIGVFRAIMQVYRVTTYLARLILSRAETAILDVDGMAHPTPGTEDDGAPLMEKIRRALVQYVVETAVAWDPRRWREWDWGGARQHVWHLHMD</sequence>
<keyword evidence="5" id="KW-1133">Transmembrane helix</keyword>
<dbReference type="InterPro" id="IPR011016">
    <property type="entry name" value="Znf_RING-CH"/>
</dbReference>
<feature type="transmembrane region" description="Helical" evidence="5">
    <location>
        <begin position="207"/>
        <end position="230"/>
    </location>
</feature>
<dbReference type="Gene3D" id="3.30.40.10">
    <property type="entry name" value="Zinc/RING finger domain, C3HC4 (zinc finger)"/>
    <property type="match status" value="1"/>
</dbReference>
<keyword evidence="8" id="KW-1185">Reference proteome</keyword>
<reference evidence="7" key="1">
    <citation type="journal article" date="2020" name="Nat. Commun.">
        <title>Large-scale genome sequencing of mycorrhizal fungi provides insights into the early evolution of symbiotic traits.</title>
        <authorList>
            <person name="Miyauchi S."/>
            <person name="Kiss E."/>
            <person name="Kuo A."/>
            <person name="Drula E."/>
            <person name="Kohler A."/>
            <person name="Sanchez-Garcia M."/>
            <person name="Morin E."/>
            <person name="Andreopoulos B."/>
            <person name="Barry K.W."/>
            <person name="Bonito G."/>
            <person name="Buee M."/>
            <person name="Carver A."/>
            <person name="Chen C."/>
            <person name="Cichocki N."/>
            <person name="Clum A."/>
            <person name="Culley D."/>
            <person name="Crous P.W."/>
            <person name="Fauchery L."/>
            <person name="Girlanda M."/>
            <person name="Hayes R.D."/>
            <person name="Keri Z."/>
            <person name="LaButti K."/>
            <person name="Lipzen A."/>
            <person name="Lombard V."/>
            <person name="Magnuson J."/>
            <person name="Maillard F."/>
            <person name="Murat C."/>
            <person name="Nolan M."/>
            <person name="Ohm R.A."/>
            <person name="Pangilinan J."/>
            <person name="Pereira M.F."/>
            <person name="Perotto S."/>
            <person name="Peter M."/>
            <person name="Pfister S."/>
            <person name="Riley R."/>
            <person name="Sitrit Y."/>
            <person name="Stielow J.B."/>
            <person name="Szollosi G."/>
            <person name="Zifcakova L."/>
            <person name="Stursova M."/>
            <person name="Spatafora J.W."/>
            <person name="Tedersoo L."/>
            <person name="Vaario L.M."/>
            <person name="Yamada A."/>
            <person name="Yan M."/>
            <person name="Wang P."/>
            <person name="Xu J."/>
            <person name="Bruns T."/>
            <person name="Baldrian P."/>
            <person name="Vilgalys R."/>
            <person name="Dunand C."/>
            <person name="Henrissat B."/>
            <person name="Grigoriev I.V."/>
            <person name="Hibbett D."/>
            <person name="Nagy L.G."/>
            <person name="Martin F.M."/>
        </authorList>
    </citation>
    <scope>NUCLEOTIDE SEQUENCE</scope>
    <source>
        <strain evidence="7">UP504</strain>
    </source>
</reference>
<evidence type="ECO:0000256" key="3">
    <source>
        <dbReference type="ARBA" id="ARBA00022833"/>
    </source>
</evidence>
<name>A0A9P6E1P0_9AGAM</name>
<dbReference type="AlphaFoldDB" id="A0A9P6E1P0"/>
<comment type="caution">
    <text evidence="7">The sequence shown here is derived from an EMBL/GenBank/DDBJ whole genome shotgun (WGS) entry which is preliminary data.</text>
</comment>
<evidence type="ECO:0000256" key="1">
    <source>
        <dbReference type="ARBA" id="ARBA00022723"/>
    </source>
</evidence>
<dbReference type="PROSITE" id="PS51292">
    <property type="entry name" value="ZF_RING_CH"/>
    <property type="match status" value="1"/>
</dbReference>
<organism evidence="7 8">
    <name type="scientific">Hydnum rufescens UP504</name>
    <dbReference type="NCBI Taxonomy" id="1448309"/>
    <lineage>
        <taxon>Eukaryota</taxon>
        <taxon>Fungi</taxon>
        <taxon>Dikarya</taxon>
        <taxon>Basidiomycota</taxon>
        <taxon>Agaricomycotina</taxon>
        <taxon>Agaricomycetes</taxon>
        <taxon>Cantharellales</taxon>
        <taxon>Hydnaceae</taxon>
        <taxon>Hydnum</taxon>
    </lineage>
</organism>
<evidence type="ECO:0000256" key="2">
    <source>
        <dbReference type="ARBA" id="ARBA00022771"/>
    </source>
</evidence>
<keyword evidence="5" id="KW-0812">Transmembrane</keyword>
<dbReference type="PANTHER" id="PTHR46347:SF1">
    <property type="entry name" value="RING_FYVE_PHD ZINC FINGER SUPERFAMILY PROTEIN"/>
    <property type="match status" value="1"/>
</dbReference>
<dbReference type="SMART" id="SM00744">
    <property type="entry name" value="RINGv"/>
    <property type="match status" value="1"/>
</dbReference>
<evidence type="ECO:0000259" key="6">
    <source>
        <dbReference type="PROSITE" id="PS51292"/>
    </source>
</evidence>
<keyword evidence="5" id="KW-0472">Membrane</keyword>
<evidence type="ECO:0000313" key="8">
    <source>
        <dbReference type="Proteomes" id="UP000886523"/>
    </source>
</evidence>
<dbReference type="SUPFAM" id="SSF57850">
    <property type="entry name" value="RING/U-box"/>
    <property type="match status" value="1"/>
</dbReference>
<dbReference type="Pfam" id="PF12906">
    <property type="entry name" value="RINGv"/>
    <property type="match status" value="1"/>
</dbReference>
<dbReference type="InterPro" id="IPR013083">
    <property type="entry name" value="Znf_RING/FYVE/PHD"/>
</dbReference>
<feature type="transmembrane region" description="Helical" evidence="5">
    <location>
        <begin position="251"/>
        <end position="270"/>
    </location>
</feature>
<evidence type="ECO:0000313" key="7">
    <source>
        <dbReference type="EMBL" id="KAF9519834.1"/>
    </source>
</evidence>
<dbReference type="PANTHER" id="PTHR46347">
    <property type="entry name" value="RING/FYVE/PHD ZINC FINGER SUPERFAMILY PROTEIN"/>
    <property type="match status" value="1"/>
</dbReference>